<accession>A0A2M8S4V7</accession>
<dbReference type="PANTHER" id="PTHR30537">
    <property type="entry name" value="HTH-TYPE TRANSCRIPTIONAL REGULATOR"/>
    <property type="match status" value="1"/>
</dbReference>
<dbReference type="PROSITE" id="PS50931">
    <property type="entry name" value="HTH_LYSR"/>
    <property type="match status" value="1"/>
</dbReference>
<dbReference type="GO" id="GO:0006351">
    <property type="term" value="P:DNA-templated transcription"/>
    <property type="evidence" value="ECO:0007669"/>
    <property type="project" value="TreeGrafter"/>
</dbReference>
<dbReference type="Pfam" id="PF03466">
    <property type="entry name" value="LysR_substrate"/>
    <property type="match status" value="1"/>
</dbReference>
<evidence type="ECO:0000256" key="3">
    <source>
        <dbReference type="ARBA" id="ARBA00023125"/>
    </source>
</evidence>
<sequence length="305" mass="35352">MSTYKKGSIPPIKSIQAFEQVAHWGNIVSAAEALNITPSAVSHQIATLEHFLNKKLFFRTGRGMKLTDVGLQYFENISGALHAMSVATTDIIERQEQETLRIHTAPTFGLLYLLPRLEKFKKHYPEYQINIDCSYENIQFNLAQIDVDIRYGSFSWKGLHAIPVKNEYAVVFAHPEFVKKHQIRKPIDLLQHDLIRSQCMIMQWKQWFAYHNIQTEDLSYAFSFDRSYMSFEAAKQNLGIIIESSLLAQSYIQSGKLVPVFGADFMVPINAHYIVFPHSYKKYRKIQCFVDWLTEELEFSKEAHC</sequence>
<evidence type="ECO:0000313" key="7">
    <source>
        <dbReference type="Proteomes" id="UP000229329"/>
    </source>
</evidence>
<dbReference type="Gene3D" id="3.40.190.10">
    <property type="entry name" value="Periplasmic binding protein-like II"/>
    <property type="match status" value="2"/>
</dbReference>
<comment type="caution">
    <text evidence="6">The sequence shown here is derived from an EMBL/GenBank/DDBJ whole genome shotgun (WGS) entry which is preliminary data.</text>
</comment>
<evidence type="ECO:0000256" key="2">
    <source>
        <dbReference type="ARBA" id="ARBA00023015"/>
    </source>
</evidence>
<evidence type="ECO:0000256" key="4">
    <source>
        <dbReference type="ARBA" id="ARBA00023163"/>
    </source>
</evidence>
<dbReference type="InterPro" id="IPR058163">
    <property type="entry name" value="LysR-type_TF_proteobact-type"/>
</dbReference>
<gene>
    <name evidence="6" type="ORF">CVP05_03145</name>
</gene>
<dbReference type="InterPro" id="IPR005119">
    <property type="entry name" value="LysR_subst-bd"/>
</dbReference>
<comment type="similarity">
    <text evidence="1">Belongs to the LysR transcriptional regulatory family.</text>
</comment>
<dbReference type="OrthoDB" id="5526340at2"/>
<dbReference type="InterPro" id="IPR036388">
    <property type="entry name" value="WH-like_DNA-bd_sf"/>
</dbReference>
<dbReference type="Proteomes" id="UP000229329">
    <property type="component" value="Unassembled WGS sequence"/>
</dbReference>
<keyword evidence="3" id="KW-0238">DNA-binding</keyword>
<dbReference type="PANTHER" id="PTHR30537:SF58">
    <property type="entry name" value="HTH-TYPE TRANSCRIPTIONAL REGULATOR PERR"/>
    <property type="match status" value="1"/>
</dbReference>
<dbReference type="Gene3D" id="1.10.10.10">
    <property type="entry name" value="Winged helix-like DNA-binding domain superfamily/Winged helix DNA-binding domain"/>
    <property type="match status" value="1"/>
</dbReference>
<evidence type="ECO:0000313" key="6">
    <source>
        <dbReference type="EMBL" id="PJG86180.1"/>
    </source>
</evidence>
<dbReference type="RefSeq" id="WP_100288112.1">
    <property type="nucleotide sequence ID" value="NZ_PHHA01000003.1"/>
</dbReference>
<name>A0A2M8S4V7_9PAST</name>
<feature type="domain" description="HTH lysR-type" evidence="5">
    <location>
        <begin position="10"/>
        <end position="67"/>
    </location>
</feature>
<keyword evidence="7" id="KW-1185">Reference proteome</keyword>
<dbReference type="Pfam" id="PF00126">
    <property type="entry name" value="HTH_1"/>
    <property type="match status" value="1"/>
</dbReference>
<dbReference type="EMBL" id="PHHA01000003">
    <property type="protein sequence ID" value="PJG86180.1"/>
    <property type="molecule type" value="Genomic_DNA"/>
</dbReference>
<dbReference type="InterPro" id="IPR000847">
    <property type="entry name" value="LysR_HTH_N"/>
</dbReference>
<keyword evidence="2" id="KW-0805">Transcription regulation</keyword>
<dbReference type="GO" id="GO:0003700">
    <property type="term" value="F:DNA-binding transcription factor activity"/>
    <property type="evidence" value="ECO:0007669"/>
    <property type="project" value="InterPro"/>
</dbReference>
<reference evidence="6 7" key="1">
    <citation type="submission" date="2017-11" db="EMBL/GenBank/DDBJ databases">
        <title>Reclassification of Bisgaard taxon 7 as Conservatibacter flavescens gen. nov., sp. nov.</title>
        <authorList>
            <person name="Christensen H."/>
        </authorList>
    </citation>
    <scope>NUCLEOTIDE SEQUENCE [LARGE SCALE GENOMIC DNA]</scope>
    <source>
        <strain evidence="6 7">7_4</strain>
    </source>
</reference>
<dbReference type="AlphaFoldDB" id="A0A2M8S4V7"/>
<dbReference type="GO" id="GO:0043565">
    <property type="term" value="F:sequence-specific DNA binding"/>
    <property type="evidence" value="ECO:0007669"/>
    <property type="project" value="TreeGrafter"/>
</dbReference>
<organism evidence="6 7">
    <name type="scientific">Conservatibacter flavescens</name>
    <dbReference type="NCBI Taxonomy" id="28161"/>
    <lineage>
        <taxon>Bacteria</taxon>
        <taxon>Pseudomonadati</taxon>
        <taxon>Pseudomonadota</taxon>
        <taxon>Gammaproteobacteria</taxon>
        <taxon>Pasteurellales</taxon>
        <taxon>Pasteurellaceae</taxon>
        <taxon>Conservatibacter</taxon>
    </lineage>
</organism>
<evidence type="ECO:0000259" key="5">
    <source>
        <dbReference type="PROSITE" id="PS50931"/>
    </source>
</evidence>
<keyword evidence="4" id="KW-0804">Transcription</keyword>
<dbReference type="CDD" id="cd08432">
    <property type="entry name" value="PBP2_GcdR_TrpI_HvrB_AmpR_like"/>
    <property type="match status" value="1"/>
</dbReference>
<dbReference type="InterPro" id="IPR036390">
    <property type="entry name" value="WH_DNA-bd_sf"/>
</dbReference>
<dbReference type="SUPFAM" id="SSF46785">
    <property type="entry name" value="Winged helix' DNA-binding domain"/>
    <property type="match status" value="1"/>
</dbReference>
<dbReference type="SUPFAM" id="SSF53850">
    <property type="entry name" value="Periplasmic binding protein-like II"/>
    <property type="match status" value="1"/>
</dbReference>
<proteinExistence type="inferred from homology"/>
<evidence type="ECO:0000256" key="1">
    <source>
        <dbReference type="ARBA" id="ARBA00009437"/>
    </source>
</evidence>
<protein>
    <submittedName>
        <fullName evidence="6">LysR family transcriptional regulator</fullName>
    </submittedName>
</protein>